<proteinExistence type="predicted"/>
<dbReference type="EMBL" id="JACXST010000002">
    <property type="protein sequence ID" value="MBD9361331.1"/>
    <property type="molecule type" value="Genomic_DNA"/>
</dbReference>
<gene>
    <name evidence="1" type="ORF">EBB_12475</name>
</gene>
<accession>A0ABR9DEX7</accession>
<organism evidence="1 2">
    <name type="scientific">Methylomonas fluvii</name>
    <dbReference type="NCBI Taxonomy" id="1854564"/>
    <lineage>
        <taxon>Bacteria</taxon>
        <taxon>Pseudomonadati</taxon>
        <taxon>Pseudomonadota</taxon>
        <taxon>Gammaproteobacteria</taxon>
        <taxon>Methylococcales</taxon>
        <taxon>Methylococcaceae</taxon>
        <taxon>Methylomonas</taxon>
    </lineage>
</organism>
<evidence type="ECO:0000313" key="1">
    <source>
        <dbReference type="EMBL" id="MBD9361331.1"/>
    </source>
</evidence>
<protein>
    <submittedName>
        <fullName evidence="1">Uncharacterized protein</fullName>
    </submittedName>
</protein>
<keyword evidence="2" id="KW-1185">Reference proteome</keyword>
<dbReference type="Proteomes" id="UP000641152">
    <property type="component" value="Unassembled WGS sequence"/>
</dbReference>
<sequence length="48" mass="4878">MAKLIDFARITAEQAAGIDAELKKYRAAAAVNDSATVGAGQPGKGCVK</sequence>
<evidence type="ECO:0000313" key="2">
    <source>
        <dbReference type="Proteomes" id="UP000641152"/>
    </source>
</evidence>
<dbReference type="RefSeq" id="WP_192394159.1">
    <property type="nucleotide sequence ID" value="NZ_JACXST010000002.1"/>
</dbReference>
<reference evidence="1 2" key="1">
    <citation type="submission" date="2020-09" db="EMBL/GenBank/DDBJ databases">
        <title>Methylomonas albis sp. nov. and Methylomonas fluvii sp. nov.: Two cold-adapted methanotrophs from the River Elbe and an amended description of Methylovulum psychrotolerans strain Eb1.</title>
        <authorList>
            <person name="Bussmann I.K."/>
            <person name="Klings K.-W."/>
            <person name="Warnstedt J."/>
            <person name="Hoppert M."/>
            <person name="Saborowski A."/>
            <person name="Horn F."/>
            <person name="Liebner S."/>
        </authorList>
    </citation>
    <scope>NUCLEOTIDE SEQUENCE [LARGE SCALE GENOMIC DNA]</scope>
    <source>
        <strain evidence="1 2">EbB</strain>
    </source>
</reference>
<name>A0ABR9DEX7_9GAMM</name>
<comment type="caution">
    <text evidence="1">The sequence shown here is derived from an EMBL/GenBank/DDBJ whole genome shotgun (WGS) entry which is preliminary data.</text>
</comment>